<evidence type="ECO:0000256" key="4">
    <source>
        <dbReference type="ARBA" id="ARBA00022833"/>
    </source>
</evidence>
<proteinExistence type="predicted"/>
<gene>
    <name evidence="7" type="ORF">ANCDUO_03385</name>
</gene>
<evidence type="ECO:0000313" key="7">
    <source>
        <dbReference type="EMBL" id="KIH66288.1"/>
    </source>
</evidence>
<dbReference type="GO" id="GO:0005634">
    <property type="term" value="C:nucleus"/>
    <property type="evidence" value="ECO:0007669"/>
    <property type="project" value="UniProtKB-SubCell"/>
</dbReference>
<dbReference type="OrthoDB" id="117690at2759"/>
<evidence type="ECO:0000259" key="6">
    <source>
        <dbReference type="Pfam" id="PF05699"/>
    </source>
</evidence>
<evidence type="ECO:0000256" key="2">
    <source>
        <dbReference type="ARBA" id="ARBA00022723"/>
    </source>
</evidence>
<evidence type="ECO:0000256" key="1">
    <source>
        <dbReference type="ARBA" id="ARBA00004123"/>
    </source>
</evidence>
<dbReference type="GO" id="GO:0046983">
    <property type="term" value="F:protein dimerization activity"/>
    <property type="evidence" value="ECO:0007669"/>
    <property type="project" value="InterPro"/>
</dbReference>
<dbReference type="AlphaFoldDB" id="A0A0C2D972"/>
<dbReference type="GO" id="GO:0008270">
    <property type="term" value="F:zinc ion binding"/>
    <property type="evidence" value="ECO:0007669"/>
    <property type="project" value="UniProtKB-KW"/>
</dbReference>
<keyword evidence="8" id="KW-1185">Reference proteome</keyword>
<accession>A0A0C2D972</accession>
<keyword evidence="4" id="KW-0862">Zinc</keyword>
<evidence type="ECO:0000256" key="5">
    <source>
        <dbReference type="ARBA" id="ARBA00023242"/>
    </source>
</evidence>
<dbReference type="InterPro" id="IPR012337">
    <property type="entry name" value="RNaseH-like_sf"/>
</dbReference>
<sequence length="547" mass="61830">MGKYSKIFTFSDEFVVCKHCKWTAKKPGYFSTSLLRHHLKTKHEDVLETLDADKKEVKEVKAIALKRTLTSEQEQGTVEPVKKPKVSEIVSIEKAFTIWTSDGVMTLKAERALMQLVCTSALPLSIVKSKGLRNFVSVNVLNTLYDEYKSKVKAMLDEATSLSFTCDAWSSADNRHALIALTAHYVDAGMHPPFAIVGASPIKGSHNAENMKSLLAKVLTTFDITENKIHLLVRDAASSMKKTATLLNIQSIDCFAHKLQLSVKDGLKLLGQMDSSDENIMSRLLTIGVEVRWNSMYDMLVRFLENRKALELFLIDHPKYPTIDELDWALMKKMVDVLKPLASATKFVQHREYAPIFVVIPLYKVIMRELSVNSSPMKKVTDAIANGLRRRMHEEGYEDQEHFVLATMVDPRFKDTYIAPDKRDILLQKLEQLAGVQSRGHESPEVEDNDEDESNTFLRFWCDSPTSSVSPNPISIDAKAKAFSEMEDYLSRKPSFSIDPFEFWRNDVNSAKYPLTEQLAIKYLSAPATSAKCERLFSTAGLIINLL</sequence>
<dbReference type="PANTHER" id="PTHR46481">
    <property type="entry name" value="ZINC FINGER BED DOMAIN-CONTAINING PROTEIN 4"/>
    <property type="match status" value="1"/>
</dbReference>
<evidence type="ECO:0000313" key="8">
    <source>
        <dbReference type="Proteomes" id="UP000054047"/>
    </source>
</evidence>
<keyword evidence="2" id="KW-0479">Metal-binding</keyword>
<keyword evidence="3" id="KW-0863">Zinc-finger</keyword>
<name>A0A0C2D972_9BILA</name>
<dbReference type="Proteomes" id="UP000054047">
    <property type="component" value="Unassembled WGS sequence"/>
</dbReference>
<dbReference type="SUPFAM" id="SSF53098">
    <property type="entry name" value="Ribonuclease H-like"/>
    <property type="match status" value="1"/>
</dbReference>
<dbReference type="InterPro" id="IPR052035">
    <property type="entry name" value="ZnF_BED_domain_contain"/>
</dbReference>
<keyword evidence="5" id="KW-0539">Nucleus</keyword>
<comment type="subcellular location">
    <subcellularLocation>
        <location evidence="1">Nucleus</location>
    </subcellularLocation>
</comment>
<dbReference type="Pfam" id="PF05699">
    <property type="entry name" value="Dimer_Tnp_hAT"/>
    <property type="match status" value="1"/>
</dbReference>
<dbReference type="EMBL" id="KN727184">
    <property type="protein sequence ID" value="KIH66288.1"/>
    <property type="molecule type" value="Genomic_DNA"/>
</dbReference>
<organism evidence="7 8">
    <name type="scientific">Ancylostoma duodenale</name>
    <dbReference type="NCBI Taxonomy" id="51022"/>
    <lineage>
        <taxon>Eukaryota</taxon>
        <taxon>Metazoa</taxon>
        <taxon>Ecdysozoa</taxon>
        <taxon>Nematoda</taxon>
        <taxon>Chromadorea</taxon>
        <taxon>Rhabditida</taxon>
        <taxon>Rhabditina</taxon>
        <taxon>Rhabditomorpha</taxon>
        <taxon>Strongyloidea</taxon>
        <taxon>Ancylostomatidae</taxon>
        <taxon>Ancylostomatinae</taxon>
        <taxon>Ancylostoma</taxon>
    </lineage>
</organism>
<dbReference type="InterPro" id="IPR008906">
    <property type="entry name" value="HATC_C_dom"/>
</dbReference>
<feature type="domain" description="HAT C-terminal dimerisation" evidence="6">
    <location>
        <begin position="485"/>
        <end position="544"/>
    </location>
</feature>
<reference evidence="7 8" key="1">
    <citation type="submission" date="2013-12" db="EMBL/GenBank/DDBJ databases">
        <title>Draft genome of the parsitic nematode Ancylostoma duodenale.</title>
        <authorList>
            <person name="Mitreva M."/>
        </authorList>
    </citation>
    <scope>NUCLEOTIDE SEQUENCE [LARGE SCALE GENOMIC DNA]</scope>
    <source>
        <strain evidence="7 8">Zhejiang</strain>
    </source>
</reference>
<dbReference type="PANTHER" id="PTHR46481:SF10">
    <property type="entry name" value="ZINC FINGER BED DOMAIN-CONTAINING PROTEIN 39"/>
    <property type="match status" value="1"/>
</dbReference>
<evidence type="ECO:0000256" key="3">
    <source>
        <dbReference type="ARBA" id="ARBA00022771"/>
    </source>
</evidence>
<protein>
    <submittedName>
        <fullName evidence="7">Dimerization domain protein, hAT family</fullName>
    </submittedName>
</protein>